<evidence type="ECO:0000313" key="4">
    <source>
        <dbReference type="EMBL" id="KAK0654014.1"/>
    </source>
</evidence>
<keyword evidence="5" id="KW-1185">Reference proteome</keyword>
<dbReference type="AlphaFoldDB" id="A0AA39YJZ5"/>
<dbReference type="PROSITE" id="PS50157">
    <property type="entry name" value="ZINC_FINGER_C2H2_2"/>
    <property type="match status" value="1"/>
</dbReference>
<feature type="compositionally biased region" description="Polar residues" evidence="2">
    <location>
        <begin position="81"/>
        <end position="90"/>
    </location>
</feature>
<protein>
    <recommendedName>
        <fullName evidence="3">C2H2-type domain-containing protein</fullName>
    </recommendedName>
</protein>
<feature type="compositionally biased region" description="Low complexity" evidence="2">
    <location>
        <begin position="95"/>
        <end position="111"/>
    </location>
</feature>
<feature type="region of interest" description="Disordered" evidence="2">
    <location>
        <begin position="1"/>
        <end position="111"/>
    </location>
</feature>
<dbReference type="PROSITE" id="PS00028">
    <property type="entry name" value="ZINC_FINGER_C2H2_1"/>
    <property type="match status" value="1"/>
</dbReference>
<gene>
    <name evidence="4" type="ORF">QBC41DRAFT_386791</name>
</gene>
<name>A0AA39YJZ5_9PEZI</name>
<keyword evidence="1" id="KW-0479">Metal-binding</keyword>
<dbReference type="SUPFAM" id="SSF57667">
    <property type="entry name" value="beta-beta-alpha zinc fingers"/>
    <property type="match status" value="1"/>
</dbReference>
<dbReference type="InterPro" id="IPR013087">
    <property type="entry name" value="Znf_C2H2_type"/>
</dbReference>
<accession>A0AA39YJZ5</accession>
<evidence type="ECO:0000256" key="2">
    <source>
        <dbReference type="SAM" id="MobiDB-lite"/>
    </source>
</evidence>
<evidence type="ECO:0000256" key="1">
    <source>
        <dbReference type="PROSITE-ProRule" id="PRU00042"/>
    </source>
</evidence>
<feature type="compositionally biased region" description="Low complexity" evidence="2">
    <location>
        <begin position="63"/>
        <end position="76"/>
    </location>
</feature>
<reference evidence="4" key="1">
    <citation type="submission" date="2023-06" db="EMBL/GenBank/DDBJ databases">
        <title>Genome-scale phylogeny and comparative genomics of the fungal order Sordariales.</title>
        <authorList>
            <consortium name="Lawrence Berkeley National Laboratory"/>
            <person name="Hensen N."/>
            <person name="Bonometti L."/>
            <person name="Westerberg I."/>
            <person name="Brannstrom I.O."/>
            <person name="Guillou S."/>
            <person name="Cros-Aarteil S."/>
            <person name="Calhoun S."/>
            <person name="Haridas S."/>
            <person name="Kuo A."/>
            <person name="Mondo S."/>
            <person name="Pangilinan J."/>
            <person name="Riley R."/>
            <person name="Labutti K."/>
            <person name="Andreopoulos B."/>
            <person name="Lipzen A."/>
            <person name="Chen C."/>
            <person name="Yanf M."/>
            <person name="Daum C."/>
            <person name="Ng V."/>
            <person name="Clum A."/>
            <person name="Steindorff A."/>
            <person name="Ohm R."/>
            <person name="Martin F."/>
            <person name="Silar P."/>
            <person name="Natvig D."/>
            <person name="Lalanne C."/>
            <person name="Gautier V."/>
            <person name="Ament-Velasquez S.L."/>
            <person name="Kruys A."/>
            <person name="Hutchinson M.I."/>
            <person name="Powell A.J."/>
            <person name="Barry K."/>
            <person name="Miller A.N."/>
            <person name="Grigoriev I.V."/>
            <person name="Debuchy R."/>
            <person name="Gladieux P."/>
            <person name="Thoren M.H."/>
            <person name="Johannesson H."/>
        </authorList>
    </citation>
    <scope>NUCLEOTIDE SEQUENCE</scope>
    <source>
        <strain evidence="4">CBS 307.81</strain>
    </source>
</reference>
<evidence type="ECO:0000259" key="3">
    <source>
        <dbReference type="PROSITE" id="PS50157"/>
    </source>
</evidence>
<evidence type="ECO:0000313" key="5">
    <source>
        <dbReference type="Proteomes" id="UP001174997"/>
    </source>
</evidence>
<keyword evidence="1" id="KW-0862">Zinc</keyword>
<keyword evidence="1" id="KW-0863">Zinc-finger</keyword>
<sequence length="201" mass="21234">MRSKPTTVKPPVRSRSQSPAPTPGKPRSPTSLTPAAPSKACLQPSTTPLPAQLPLTMPGKPCLQPSPALSQSSSLPGTPGKPSSQPSNRMATPGTPSSQPWPRSPSSTTSTLVPTVDHYCKVCKASFSSRNRLFQHLQASGHTRAKMSTDITGTPVGPNWKSWRIKNTTWRSGNPVSGNLGQLFSILASMLNGMAFPEPTG</sequence>
<dbReference type="InterPro" id="IPR036236">
    <property type="entry name" value="Znf_C2H2_sf"/>
</dbReference>
<comment type="caution">
    <text evidence="4">The sequence shown here is derived from an EMBL/GenBank/DDBJ whole genome shotgun (WGS) entry which is preliminary data.</text>
</comment>
<organism evidence="4 5">
    <name type="scientific">Cercophora samala</name>
    <dbReference type="NCBI Taxonomy" id="330535"/>
    <lineage>
        <taxon>Eukaryota</taxon>
        <taxon>Fungi</taxon>
        <taxon>Dikarya</taxon>
        <taxon>Ascomycota</taxon>
        <taxon>Pezizomycotina</taxon>
        <taxon>Sordariomycetes</taxon>
        <taxon>Sordariomycetidae</taxon>
        <taxon>Sordariales</taxon>
        <taxon>Lasiosphaeriaceae</taxon>
        <taxon>Cercophora</taxon>
    </lineage>
</organism>
<dbReference type="EMBL" id="JAULSY010000231">
    <property type="protein sequence ID" value="KAK0654014.1"/>
    <property type="molecule type" value="Genomic_DNA"/>
</dbReference>
<feature type="domain" description="C2H2-type" evidence="3">
    <location>
        <begin position="118"/>
        <end position="147"/>
    </location>
</feature>
<dbReference type="GO" id="GO:0008270">
    <property type="term" value="F:zinc ion binding"/>
    <property type="evidence" value="ECO:0007669"/>
    <property type="project" value="UniProtKB-KW"/>
</dbReference>
<proteinExistence type="predicted"/>
<dbReference type="Proteomes" id="UP001174997">
    <property type="component" value="Unassembled WGS sequence"/>
</dbReference>